<feature type="domain" description="PhoD-like phosphatase metallophosphatase" evidence="2">
    <location>
        <begin position="169"/>
        <end position="463"/>
    </location>
</feature>
<evidence type="ECO:0000256" key="1">
    <source>
        <dbReference type="SAM" id="MobiDB-lite"/>
    </source>
</evidence>
<evidence type="ECO:0000259" key="3">
    <source>
        <dbReference type="Pfam" id="PF16655"/>
    </source>
</evidence>
<dbReference type="Pfam" id="PF16655">
    <property type="entry name" value="PhoD_N"/>
    <property type="match status" value="1"/>
</dbReference>
<reference evidence="4 5" key="1">
    <citation type="submission" date="2019-04" db="EMBL/GenBank/DDBJ databases">
        <title>Rhodococcus oryzae sp. nov., a novel actinomycete isolated from rhizosphere soil of rice (Oryza sativa L.).</title>
        <authorList>
            <person name="Li C."/>
        </authorList>
    </citation>
    <scope>NUCLEOTIDE SEQUENCE [LARGE SCALE GENOMIC DNA]</scope>
    <source>
        <strain evidence="4 5">NEAU-CX67</strain>
    </source>
</reference>
<dbReference type="InterPro" id="IPR006311">
    <property type="entry name" value="TAT_signal"/>
</dbReference>
<keyword evidence="5" id="KW-1185">Reference proteome</keyword>
<feature type="region of interest" description="Disordered" evidence="1">
    <location>
        <begin position="636"/>
        <end position="660"/>
    </location>
</feature>
<accession>A0ABY2RF96</accession>
<dbReference type="SUPFAM" id="SSF56300">
    <property type="entry name" value="Metallo-dependent phosphatases"/>
    <property type="match status" value="1"/>
</dbReference>
<dbReference type="RefSeq" id="WP_136911505.1">
    <property type="nucleotide sequence ID" value="NZ_SUMD01000011.1"/>
</dbReference>
<evidence type="ECO:0000259" key="2">
    <source>
        <dbReference type="Pfam" id="PF09423"/>
    </source>
</evidence>
<dbReference type="InterPro" id="IPR032093">
    <property type="entry name" value="PhoD_N"/>
</dbReference>
<evidence type="ECO:0000313" key="5">
    <source>
        <dbReference type="Proteomes" id="UP000305109"/>
    </source>
</evidence>
<evidence type="ECO:0000313" key="4">
    <source>
        <dbReference type="EMBL" id="TJZ75380.1"/>
    </source>
</evidence>
<dbReference type="InterPro" id="IPR038607">
    <property type="entry name" value="PhoD-like_sf"/>
</dbReference>
<name>A0ABY2RF96_9NOCA</name>
<dbReference type="Gene3D" id="2.60.40.380">
    <property type="entry name" value="Purple acid phosphatase-like, N-terminal"/>
    <property type="match status" value="1"/>
</dbReference>
<sequence>MSEQSPLAPTSQRGPSRRAFLRGSALAGGLAVAGLRHAPSASAAAPSADPARVDYPTCCPGPFANGVASGDPLPDRVILWTRLMPERVAGAPGPVRWEVATDPGMTALVRSGEQTPVAEHDFTVKVDVTGLAPAATYYYRFTHSGAHSITGRTRTAPAPGAAVDRVRIAAMSCSSFWSSYWSGFEHLAARDDLDLVLHVGDYIYDFPDKDELVRSRVGFADMDHPDNRDWLDLAEVRRRYALWRSDPQFVRAHQQHPWMIVWDNHDIDVAYGNEVAAPRIDPVSATTTLSDTVRAFHEWTPTRPVRPDGSGEFVLVDDGSYPAPEDPLLVYRALRYGDLVDIVGIDAELHDVRGQMADSSHLAPGQRSLLGRRQYEWLTATLTDSSHRNTRWRVIGNQGWFAPTDIPEVVQGVKMPKLGIGRWGKYAAEREAIVDHLRGARGERIWRNVMVTGDAHGNFASDVISTAYLGDGYLSGMPGRNTRNGAEPQNHGAGALRVSTGNGGPVPTGADDPADVRGLSVGVEFAPTSMGRGGADDMIRGATGLGPAESTEIARAAEASILTLNRNAQFVEWVDHGYGIIDIDRDRAVFEFWWQDKHLPRSPDVLGHQMVAFAEEDRSAVPPRFRDQIDAVELHGLPYGPTSGAPHGPPAPWFSPEAQSDLDWIAR</sequence>
<dbReference type="Proteomes" id="UP000305109">
    <property type="component" value="Unassembled WGS sequence"/>
</dbReference>
<dbReference type="PANTHER" id="PTHR43606">
    <property type="entry name" value="PHOSPHATASE, PUTATIVE (AFU_ORTHOLOGUE AFUA_6G08710)-RELATED"/>
    <property type="match status" value="1"/>
</dbReference>
<feature type="domain" description="Phospholipase D N-terminal" evidence="3">
    <location>
        <begin position="66"/>
        <end position="155"/>
    </location>
</feature>
<proteinExistence type="predicted"/>
<dbReference type="Gene3D" id="3.60.21.70">
    <property type="entry name" value="PhoD-like phosphatase"/>
    <property type="match status" value="1"/>
</dbReference>
<dbReference type="NCBIfam" id="TIGR01409">
    <property type="entry name" value="TAT_signal_seq"/>
    <property type="match status" value="1"/>
</dbReference>
<organism evidence="4 5">
    <name type="scientific">Rhodococcus oryzae</name>
    <dbReference type="NCBI Taxonomy" id="2571143"/>
    <lineage>
        <taxon>Bacteria</taxon>
        <taxon>Bacillati</taxon>
        <taxon>Actinomycetota</taxon>
        <taxon>Actinomycetes</taxon>
        <taxon>Mycobacteriales</taxon>
        <taxon>Nocardiaceae</taxon>
        <taxon>Rhodococcus</taxon>
    </lineage>
</organism>
<protein>
    <submittedName>
        <fullName evidence="4">Twin-arginine translocation signal domain-containing protein</fullName>
    </submittedName>
</protein>
<dbReference type="InterPro" id="IPR019546">
    <property type="entry name" value="TAT_signal_bac_arc"/>
</dbReference>
<gene>
    <name evidence="4" type="ORF">FCG67_20520</name>
</gene>
<dbReference type="InterPro" id="IPR052900">
    <property type="entry name" value="Phospholipid_Metab_Enz"/>
</dbReference>
<comment type="caution">
    <text evidence="4">The sequence shown here is derived from an EMBL/GenBank/DDBJ whole genome shotgun (WGS) entry which is preliminary data.</text>
</comment>
<dbReference type="PROSITE" id="PS51318">
    <property type="entry name" value="TAT"/>
    <property type="match status" value="1"/>
</dbReference>
<dbReference type="Pfam" id="PF09423">
    <property type="entry name" value="PhoD"/>
    <property type="match status" value="1"/>
</dbReference>
<dbReference type="PANTHER" id="PTHR43606:SF2">
    <property type="entry name" value="ALKALINE PHOSPHATASE FAMILY PROTEIN (AFU_ORTHOLOGUE AFUA_5G03860)"/>
    <property type="match status" value="1"/>
</dbReference>
<dbReference type="InterPro" id="IPR018946">
    <property type="entry name" value="PhoD-like_MPP"/>
</dbReference>
<dbReference type="InterPro" id="IPR029052">
    <property type="entry name" value="Metallo-depent_PP-like"/>
</dbReference>
<dbReference type="EMBL" id="SUMD01000011">
    <property type="protein sequence ID" value="TJZ75380.1"/>
    <property type="molecule type" value="Genomic_DNA"/>
</dbReference>